<evidence type="ECO:0000313" key="9">
    <source>
        <dbReference type="Proteomes" id="UP000593892"/>
    </source>
</evidence>
<comment type="subcellular location">
    <subcellularLocation>
        <location evidence="1">Cell outer membrane</location>
        <topology evidence="1">Multi-pass membrane protein</topology>
    </subcellularLocation>
</comment>
<dbReference type="RefSeq" id="WP_194448005.1">
    <property type="nucleotide sequence ID" value="NZ_CP063849.1"/>
</dbReference>
<evidence type="ECO:0000259" key="7">
    <source>
        <dbReference type="Pfam" id="PF25183"/>
    </source>
</evidence>
<sequence>MATSRLDGSVQDESGAVVPGAKIVVLNEKTQVRADGVTSPDGLFIFPSLQPGIYTISVEAPGFRKAVASGVELNVSVATTQRFKLEVGQVTESVVVEAEAARVQTTDAQMGRSITMRDIDTLPQLGRSPVALAVFQPGVQIDPSDTTFSRVNGTRQGSNNTTLDGIDVNDAVTPRLGLSMTANNTDSVGEFRVITNGAKAEYGRNAGGQVELITRSGNNQFHGNLFDYLRNTKLNANNFFNNTSGVARPKYIQNLFGGSFGGPVKKGKTFFFFNYQGSRVSQEVVRNRTVLTPEAKAGIFRWRAPNSTAISSFNIAQNDPRGKGVDSEMAKIFKILPDPNNFDTGDGLNTAGFRFNNPAGSRNNAYTGKVDHNLTENHHLFFRYSWFRTYSIDSLNSADATFPGFPQGAQGGVRWGFSAGSDWVLTPTLVNELRVGHQSANSDFLRPGRLQGPTIISNLFTDPYNAGFAQGRNAPVDEVTDNLTKVMGNHTFKFGGQYRRTKQWGYNDQGIYPNVTTATTLGNTVPANIGPTVASGAISSGNRQTFESLYNDVLGRMNQVIQTYYSDLTTFQKPGTPRVRTFNFNEQGYFAQDDWKIRRNLTLNFGLRWEYSSVPSEANGQQGIIDQAAKINSVSQIANFAVAKSGAWYNNDFNNFAPRFGFAWDVKGDGKTAVRGSYGIFFDRIIGATTSSVDGATPGFSQTGLTTPNANGTDVRLADGIPLATQPSAPDLVLPNNRQNTISVFDPNLRTGYTSQFSLNVQRELMRNTIVEVAYVGSSGIKLFMNVNQNQQRVYGDFLSAFKELQAFQTNSSAPISANNTLVRIFGTPASAISSLGAANFTQGLVGTAASNLDRNFNNRYSAAGVSDFYLRNYPQYIELRQGTNNGRSYYNSFQFSVRRKMSALQVFANYTFSKSIDNGSAEGNGYTAPIDSFNLALNRARSDFDRPHSFNASATFIVPFGKGKRFGTDMPRWLDTAVGGWELGGLMIWQSGSVYTVSSARTTTNGAVNTWANYTGSRNIGSIDRRGGGVFFLTSEEAGRFSFPVAGELGSSGRNAFRGPRYFNIDMSLVKRFRISETHVVTFRAEGYNTLNNVNFANPSVSLTALANFGRISATTGSPRIYQMALRYDF</sequence>
<dbReference type="GO" id="GO:0044718">
    <property type="term" value="P:siderophore transmembrane transport"/>
    <property type="evidence" value="ECO:0007669"/>
    <property type="project" value="TreeGrafter"/>
</dbReference>
<organism evidence="8 9">
    <name type="scientific">Paludibaculum fermentans</name>
    <dbReference type="NCBI Taxonomy" id="1473598"/>
    <lineage>
        <taxon>Bacteria</taxon>
        <taxon>Pseudomonadati</taxon>
        <taxon>Acidobacteriota</taxon>
        <taxon>Terriglobia</taxon>
        <taxon>Bryobacterales</taxon>
        <taxon>Bryobacteraceae</taxon>
        <taxon>Paludibaculum</taxon>
    </lineage>
</organism>
<evidence type="ECO:0000256" key="1">
    <source>
        <dbReference type="ARBA" id="ARBA00004571"/>
    </source>
</evidence>
<evidence type="ECO:0000256" key="2">
    <source>
        <dbReference type="ARBA" id="ARBA00022448"/>
    </source>
</evidence>
<dbReference type="KEGG" id="pfer:IRI77_26480"/>
<keyword evidence="9" id="KW-1185">Reference proteome</keyword>
<accession>A0A7S7NMF7</accession>
<dbReference type="Pfam" id="PF25183">
    <property type="entry name" value="OMP_b-brl_4"/>
    <property type="match status" value="1"/>
</dbReference>
<gene>
    <name evidence="8" type="ORF">IRI77_26480</name>
</gene>
<dbReference type="InterPro" id="IPR036942">
    <property type="entry name" value="Beta-barrel_TonB_sf"/>
</dbReference>
<keyword evidence="3" id="KW-1134">Transmembrane beta strand</keyword>
<dbReference type="GO" id="GO:0015344">
    <property type="term" value="F:siderophore uptake transmembrane transporter activity"/>
    <property type="evidence" value="ECO:0007669"/>
    <property type="project" value="TreeGrafter"/>
</dbReference>
<protein>
    <submittedName>
        <fullName evidence="8">TonB-dependent receptor</fullName>
    </submittedName>
</protein>
<dbReference type="PANTHER" id="PTHR30069:SF46">
    <property type="entry name" value="OAR PROTEIN"/>
    <property type="match status" value="1"/>
</dbReference>
<evidence type="ECO:0000256" key="5">
    <source>
        <dbReference type="ARBA" id="ARBA00023136"/>
    </source>
</evidence>
<dbReference type="InterPro" id="IPR008969">
    <property type="entry name" value="CarboxyPept-like_regulatory"/>
</dbReference>
<dbReference type="EMBL" id="CP063849">
    <property type="protein sequence ID" value="QOY86336.1"/>
    <property type="molecule type" value="Genomic_DNA"/>
</dbReference>
<dbReference type="GO" id="GO:0009279">
    <property type="term" value="C:cell outer membrane"/>
    <property type="evidence" value="ECO:0007669"/>
    <property type="project" value="UniProtKB-SubCell"/>
</dbReference>
<name>A0A7S7NMF7_PALFE</name>
<keyword evidence="8" id="KW-0675">Receptor</keyword>
<keyword evidence="2" id="KW-0813">Transport</keyword>
<dbReference type="InterPro" id="IPR057601">
    <property type="entry name" value="Oar-like_b-barrel"/>
</dbReference>
<evidence type="ECO:0000256" key="6">
    <source>
        <dbReference type="ARBA" id="ARBA00023237"/>
    </source>
</evidence>
<evidence type="ECO:0000256" key="4">
    <source>
        <dbReference type="ARBA" id="ARBA00022692"/>
    </source>
</evidence>
<dbReference type="SUPFAM" id="SSF49464">
    <property type="entry name" value="Carboxypeptidase regulatory domain-like"/>
    <property type="match status" value="1"/>
</dbReference>
<dbReference type="Pfam" id="PF13620">
    <property type="entry name" value="CarboxypepD_reg"/>
    <property type="match status" value="1"/>
</dbReference>
<evidence type="ECO:0000256" key="3">
    <source>
        <dbReference type="ARBA" id="ARBA00022452"/>
    </source>
</evidence>
<proteinExistence type="predicted"/>
<dbReference type="SUPFAM" id="SSF56935">
    <property type="entry name" value="Porins"/>
    <property type="match status" value="1"/>
</dbReference>
<feature type="domain" description="TonB-dependent transporter Oar-like beta-barrel" evidence="7">
    <location>
        <begin position="213"/>
        <end position="1124"/>
    </location>
</feature>
<dbReference type="Gene3D" id="2.40.170.20">
    <property type="entry name" value="TonB-dependent receptor, beta-barrel domain"/>
    <property type="match status" value="1"/>
</dbReference>
<dbReference type="AlphaFoldDB" id="A0A7S7NMF7"/>
<dbReference type="InterPro" id="IPR039426">
    <property type="entry name" value="TonB-dep_rcpt-like"/>
</dbReference>
<dbReference type="Gene3D" id="2.60.40.1120">
    <property type="entry name" value="Carboxypeptidase-like, regulatory domain"/>
    <property type="match status" value="1"/>
</dbReference>
<reference evidence="8 9" key="1">
    <citation type="submission" date="2020-10" db="EMBL/GenBank/DDBJ databases">
        <title>Complete genome sequence of Paludibaculum fermentans P105T, a facultatively anaerobic acidobacterium capable of dissimilatory Fe(III) reduction.</title>
        <authorList>
            <person name="Dedysh S.N."/>
            <person name="Beletsky A.V."/>
            <person name="Kulichevskaya I.S."/>
            <person name="Mardanov A.V."/>
            <person name="Ravin N.V."/>
        </authorList>
    </citation>
    <scope>NUCLEOTIDE SEQUENCE [LARGE SCALE GENOMIC DNA]</scope>
    <source>
        <strain evidence="8 9">P105</strain>
    </source>
</reference>
<keyword evidence="4" id="KW-0812">Transmembrane</keyword>
<keyword evidence="5" id="KW-0472">Membrane</keyword>
<evidence type="ECO:0000313" key="8">
    <source>
        <dbReference type="EMBL" id="QOY86336.1"/>
    </source>
</evidence>
<dbReference type="PANTHER" id="PTHR30069">
    <property type="entry name" value="TONB-DEPENDENT OUTER MEMBRANE RECEPTOR"/>
    <property type="match status" value="1"/>
</dbReference>
<dbReference type="Proteomes" id="UP000593892">
    <property type="component" value="Chromosome"/>
</dbReference>
<keyword evidence="6" id="KW-0998">Cell outer membrane</keyword>